<dbReference type="Proteomes" id="UP001497514">
    <property type="component" value="Chromosome"/>
</dbReference>
<evidence type="ECO:0000313" key="4">
    <source>
        <dbReference type="Proteomes" id="UP001497514"/>
    </source>
</evidence>
<dbReference type="Gene3D" id="1.25.40.10">
    <property type="entry name" value="Tetratricopeptide repeat domain"/>
    <property type="match status" value="1"/>
</dbReference>
<reference evidence="3 4" key="1">
    <citation type="submission" date="2024-05" db="EMBL/GenBank/DDBJ databases">
        <authorList>
            <person name="Duchaud E."/>
        </authorList>
    </citation>
    <scope>NUCLEOTIDE SEQUENCE [LARGE SCALE GENOMIC DNA]</scope>
    <source>
        <strain evidence="3">Ena-SAMPLE-TAB-13-05-2024-13:56:06:370-140309</strain>
    </source>
</reference>
<evidence type="ECO:0000256" key="1">
    <source>
        <dbReference type="SAM" id="MobiDB-lite"/>
    </source>
</evidence>
<organism evidence="3 4">
    <name type="scientific">Tenacibaculum dicentrarchi</name>
    <dbReference type="NCBI Taxonomy" id="669041"/>
    <lineage>
        <taxon>Bacteria</taxon>
        <taxon>Pseudomonadati</taxon>
        <taxon>Bacteroidota</taxon>
        <taxon>Flavobacteriia</taxon>
        <taxon>Flavobacteriales</taxon>
        <taxon>Flavobacteriaceae</taxon>
        <taxon>Tenacibaculum</taxon>
    </lineage>
</organism>
<sequence length="260" mass="28861">MATYKKRGYKPKKEKVEQEVEENFDESQSTTAEVFNTLDDTANKSEQWIEKNSKNLFLGLVAVAAVILGYLAYNTFISEPNEKEASNELSHPRVFFDKAEKSAGKPAEALYNIGLNGGDGKYGFIDIASKFSGTKAGNSANLYAGLSFLKTKKYEEAIKYLSDFNSEDELLGAIALGAIGDAFADINQSEDALTYYQKAAKKKSNDFTAPLFLFKAAQTAMNLKEYTTAEKLYTTIKEKYASTDQGRDIQKYINSAKYAQ</sequence>
<keyword evidence="2" id="KW-0812">Transmembrane</keyword>
<keyword evidence="4" id="KW-1185">Reference proteome</keyword>
<evidence type="ECO:0000313" key="3">
    <source>
        <dbReference type="EMBL" id="CAL2078056.1"/>
    </source>
</evidence>
<dbReference type="EMBL" id="OZ038524">
    <property type="protein sequence ID" value="CAL2078056.1"/>
    <property type="molecule type" value="Genomic_DNA"/>
</dbReference>
<accession>A0ABM9NT79</accession>
<evidence type="ECO:0000256" key="2">
    <source>
        <dbReference type="SAM" id="Phobius"/>
    </source>
</evidence>
<feature type="compositionally biased region" description="Basic residues" evidence="1">
    <location>
        <begin position="1"/>
        <end position="13"/>
    </location>
</feature>
<dbReference type="InterPro" id="IPR011990">
    <property type="entry name" value="TPR-like_helical_dom_sf"/>
</dbReference>
<proteinExistence type="predicted"/>
<protein>
    <recommendedName>
        <fullName evidence="5">Tetratricopeptide repeat protein</fullName>
    </recommendedName>
</protein>
<gene>
    <name evidence="3" type="ORF">TD3509T_0591</name>
</gene>
<keyword evidence="2" id="KW-1133">Transmembrane helix</keyword>
<dbReference type="SUPFAM" id="SSF48452">
    <property type="entry name" value="TPR-like"/>
    <property type="match status" value="1"/>
</dbReference>
<dbReference type="Pfam" id="PF13174">
    <property type="entry name" value="TPR_6"/>
    <property type="match status" value="1"/>
</dbReference>
<dbReference type="RefSeq" id="WP_101902308.1">
    <property type="nucleotide sequence ID" value="NZ_OZ038524.1"/>
</dbReference>
<feature type="region of interest" description="Disordered" evidence="1">
    <location>
        <begin position="1"/>
        <end position="31"/>
    </location>
</feature>
<evidence type="ECO:0008006" key="5">
    <source>
        <dbReference type="Google" id="ProtNLM"/>
    </source>
</evidence>
<dbReference type="InterPro" id="IPR019734">
    <property type="entry name" value="TPR_rpt"/>
</dbReference>
<feature type="transmembrane region" description="Helical" evidence="2">
    <location>
        <begin position="56"/>
        <end position="73"/>
    </location>
</feature>
<name>A0ABM9NT79_9FLAO</name>
<keyword evidence="2" id="KW-0472">Membrane</keyword>